<comment type="subunit">
    <text evidence="6">Interacts with MinD and FtsZ.</text>
</comment>
<feature type="domain" description="Septum formation inhibitor MinC N-terminal" evidence="8">
    <location>
        <begin position="6"/>
        <end position="77"/>
    </location>
</feature>
<dbReference type="SUPFAM" id="SSF63848">
    <property type="entry name" value="Cell-division inhibitor MinC, C-terminal domain"/>
    <property type="match status" value="1"/>
</dbReference>
<dbReference type="Pfam" id="PF05209">
    <property type="entry name" value="MinC_N"/>
    <property type="match status" value="1"/>
</dbReference>
<gene>
    <name evidence="6" type="primary">minC</name>
    <name evidence="9" type="ORF">DFP76_11021</name>
</gene>
<dbReference type="HAMAP" id="MF_00267">
    <property type="entry name" value="MinC"/>
    <property type="match status" value="1"/>
</dbReference>
<dbReference type="Proteomes" id="UP000252086">
    <property type="component" value="Unassembled WGS sequence"/>
</dbReference>
<comment type="caution">
    <text evidence="9">The sequence shown here is derived from an EMBL/GenBank/DDBJ whole genome shotgun (WGS) entry which is preliminary data.</text>
</comment>
<evidence type="ECO:0000313" key="10">
    <source>
        <dbReference type="Proteomes" id="UP000252086"/>
    </source>
</evidence>
<evidence type="ECO:0000256" key="6">
    <source>
        <dbReference type="HAMAP-Rule" id="MF_00267"/>
    </source>
</evidence>
<organism evidence="9 10">
    <name type="scientific">Marinomonas aquiplantarum</name>
    <dbReference type="NCBI Taxonomy" id="491951"/>
    <lineage>
        <taxon>Bacteria</taxon>
        <taxon>Pseudomonadati</taxon>
        <taxon>Pseudomonadota</taxon>
        <taxon>Gammaproteobacteria</taxon>
        <taxon>Oceanospirillales</taxon>
        <taxon>Oceanospirillaceae</taxon>
        <taxon>Marinomonas</taxon>
    </lineage>
</organism>
<feature type="domain" description="Septum formation inhibitor MinC C-terminal" evidence="7">
    <location>
        <begin position="139"/>
        <end position="238"/>
    </location>
</feature>
<dbReference type="PANTHER" id="PTHR34108:SF1">
    <property type="entry name" value="SEPTUM SITE-DETERMINING PROTEIN MINC"/>
    <property type="match status" value="1"/>
</dbReference>
<dbReference type="EMBL" id="QNRF01000010">
    <property type="protein sequence ID" value="RBO79843.1"/>
    <property type="molecule type" value="Genomic_DNA"/>
</dbReference>
<sequence>MTDSGFQLKGSVVTTILLEIRSFSLEGIVTQLEKKIAQVPNFFNQAPIIIDLSKMKRGIRIEDFEALITAISTLGLSVIGWRCDPDSLPVWHAQVSIALLPASKARAINMAPVTSAEVSPDVVVKTVVEEKLIPQATKVITKPIRSGQQVYAEGDLIVLTQVSAGAEVLADGNIHVYGALRGRALAGVKGDTEARIFCKSMEAELVSIAGNFMLSDALQKIVWKDSAQVYLADEQLEVVPL</sequence>
<dbReference type="OrthoDB" id="9794530at2"/>
<keyword evidence="4 6" id="KW-0131">Cell cycle</keyword>
<dbReference type="InterPro" id="IPR007874">
    <property type="entry name" value="MinC_N"/>
</dbReference>
<dbReference type="AlphaFoldDB" id="A0A366CU58"/>
<dbReference type="InterPro" id="IPR013033">
    <property type="entry name" value="MinC"/>
</dbReference>
<comment type="function">
    <text evidence="5 6">Cell division inhibitor that blocks the formation of polar Z ring septums. Rapidly oscillates between the poles of the cell to destabilize FtsZ filaments that have formed before they mature into polar Z rings. Prevents FtsZ polymerization.</text>
</comment>
<evidence type="ECO:0000256" key="4">
    <source>
        <dbReference type="ARBA" id="ARBA00023306"/>
    </source>
</evidence>
<keyword evidence="2 6" id="KW-0132">Cell division</keyword>
<accession>A0A366CU58</accession>
<dbReference type="InterPro" id="IPR016098">
    <property type="entry name" value="CAP/MinC_C"/>
</dbReference>
<dbReference type="NCBIfam" id="TIGR01222">
    <property type="entry name" value="minC"/>
    <property type="match status" value="1"/>
</dbReference>
<comment type="similarity">
    <text evidence="1 6">Belongs to the MinC family.</text>
</comment>
<reference evidence="9 10" key="1">
    <citation type="submission" date="2018-06" db="EMBL/GenBank/DDBJ databases">
        <title>Genomic Encyclopedia of Type Strains, Phase III (KMG-III): the genomes of soil and plant-associated and newly described type strains.</title>
        <authorList>
            <person name="Whitman W."/>
        </authorList>
    </citation>
    <scope>NUCLEOTIDE SEQUENCE [LARGE SCALE GENOMIC DNA]</scope>
    <source>
        <strain evidence="9 10">CECT 7732</strain>
    </source>
</reference>
<dbReference type="GO" id="GO:0000902">
    <property type="term" value="P:cell morphogenesis"/>
    <property type="evidence" value="ECO:0007669"/>
    <property type="project" value="InterPro"/>
</dbReference>
<dbReference type="PANTHER" id="PTHR34108">
    <property type="entry name" value="SEPTUM SITE-DETERMINING PROTEIN MINC"/>
    <property type="match status" value="1"/>
</dbReference>
<evidence type="ECO:0000313" key="9">
    <source>
        <dbReference type="EMBL" id="RBO79843.1"/>
    </source>
</evidence>
<dbReference type="GO" id="GO:0000917">
    <property type="term" value="P:division septum assembly"/>
    <property type="evidence" value="ECO:0007669"/>
    <property type="project" value="UniProtKB-KW"/>
</dbReference>
<protein>
    <recommendedName>
        <fullName evidence="6">Probable septum site-determining protein MinC</fullName>
    </recommendedName>
</protein>
<evidence type="ECO:0000259" key="8">
    <source>
        <dbReference type="Pfam" id="PF05209"/>
    </source>
</evidence>
<evidence type="ECO:0000256" key="2">
    <source>
        <dbReference type="ARBA" id="ARBA00022618"/>
    </source>
</evidence>
<dbReference type="Gene3D" id="2.160.20.70">
    <property type="match status" value="1"/>
</dbReference>
<evidence type="ECO:0000256" key="3">
    <source>
        <dbReference type="ARBA" id="ARBA00023210"/>
    </source>
</evidence>
<dbReference type="RefSeq" id="WP_113875504.1">
    <property type="nucleotide sequence ID" value="NZ_QNRF01000010.1"/>
</dbReference>
<dbReference type="Gene3D" id="3.30.70.260">
    <property type="match status" value="1"/>
</dbReference>
<evidence type="ECO:0000256" key="1">
    <source>
        <dbReference type="ARBA" id="ARBA00006291"/>
    </source>
</evidence>
<dbReference type="InterPro" id="IPR036145">
    <property type="entry name" value="MinC_C_sf"/>
</dbReference>
<evidence type="ECO:0000259" key="7">
    <source>
        <dbReference type="Pfam" id="PF03775"/>
    </source>
</evidence>
<dbReference type="InterPro" id="IPR005526">
    <property type="entry name" value="Septum_form_inhib_MinC_C"/>
</dbReference>
<keyword evidence="3 6" id="KW-0717">Septation</keyword>
<keyword evidence="10" id="KW-1185">Reference proteome</keyword>
<dbReference type="Pfam" id="PF03775">
    <property type="entry name" value="MinC_C"/>
    <property type="match status" value="1"/>
</dbReference>
<name>A0A366CU58_9GAMM</name>
<dbReference type="GO" id="GO:1901891">
    <property type="term" value="P:regulation of cell septum assembly"/>
    <property type="evidence" value="ECO:0007669"/>
    <property type="project" value="InterPro"/>
</dbReference>
<evidence type="ECO:0000256" key="5">
    <source>
        <dbReference type="ARBA" id="ARBA00025606"/>
    </source>
</evidence>
<dbReference type="GO" id="GO:0051302">
    <property type="term" value="P:regulation of cell division"/>
    <property type="evidence" value="ECO:0007669"/>
    <property type="project" value="InterPro"/>
</dbReference>
<proteinExistence type="inferred from homology"/>